<name>T1G782_HELRO</name>
<dbReference type="Proteomes" id="UP000015101">
    <property type="component" value="Unassembled WGS sequence"/>
</dbReference>
<dbReference type="InterPro" id="IPR050750">
    <property type="entry name" value="C5-MTase"/>
</dbReference>
<dbReference type="CTD" id="20216929"/>
<dbReference type="eggNOG" id="KOG0919">
    <property type="taxonomic scope" value="Eukaryota"/>
</dbReference>
<dbReference type="HOGENOM" id="CLU_049101_0_0_1"/>
<accession>T1G782</accession>
<evidence type="ECO:0000256" key="3">
    <source>
        <dbReference type="ARBA" id="ARBA00022691"/>
    </source>
</evidence>
<keyword evidence="11" id="KW-1185">Reference proteome</keyword>
<evidence type="ECO:0000256" key="6">
    <source>
        <dbReference type="ARBA" id="ARBA00042810"/>
    </source>
</evidence>
<keyword evidence="1 7" id="KW-0489">Methyltransferase</keyword>
<dbReference type="Gene3D" id="3.90.120.10">
    <property type="entry name" value="DNA Methylase, subunit A, domain 2"/>
    <property type="match status" value="1"/>
</dbReference>
<reference evidence="11" key="1">
    <citation type="submission" date="2012-12" db="EMBL/GenBank/DDBJ databases">
        <authorList>
            <person name="Hellsten U."/>
            <person name="Grimwood J."/>
            <person name="Chapman J.A."/>
            <person name="Shapiro H."/>
            <person name="Aerts A."/>
            <person name="Otillar R.P."/>
            <person name="Terry A.Y."/>
            <person name="Boore J.L."/>
            <person name="Simakov O."/>
            <person name="Marletaz F."/>
            <person name="Cho S.-J."/>
            <person name="Edsinger-Gonzales E."/>
            <person name="Havlak P."/>
            <person name="Kuo D.-H."/>
            <person name="Larsson T."/>
            <person name="Lv J."/>
            <person name="Arendt D."/>
            <person name="Savage R."/>
            <person name="Osoegawa K."/>
            <person name="de Jong P."/>
            <person name="Lindberg D.R."/>
            <person name="Seaver E.C."/>
            <person name="Weisblat D.A."/>
            <person name="Putnam N.H."/>
            <person name="Grigoriev I.V."/>
            <person name="Rokhsar D.S."/>
        </authorList>
    </citation>
    <scope>NUCLEOTIDE SEQUENCE</scope>
</reference>
<dbReference type="EMBL" id="AMQM01007468">
    <property type="status" value="NOT_ANNOTATED_CDS"/>
    <property type="molecule type" value="Genomic_DNA"/>
</dbReference>
<dbReference type="PROSITE" id="PS00095">
    <property type="entry name" value="C5_MTASE_2"/>
    <property type="match status" value="1"/>
</dbReference>
<evidence type="ECO:0000256" key="2">
    <source>
        <dbReference type="ARBA" id="ARBA00022679"/>
    </source>
</evidence>
<reference evidence="10" key="3">
    <citation type="submission" date="2015-06" db="UniProtKB">
        <authorList>
            <consortium name="EnsemblMetazoa"/>
        </authorList>
    </citation>
    <scope>IDENTIFICATION</scope>
</reference>
<dbReference type="GeneID" id="20216929"/>
<dbReference type="GO" id="GO:0005634">
    <property type="term" value="C:nucleus"/>
    <property type="evidence" value="ECO:0000318"/>
    <property type="project" value="GO_Central"/>
</dbReference>
<dbReference type="InterPro" id="IPR029063">
    <property type="entry name" value="SAM-dependent_MTases_sf"/>
</dbReference>
<dbReference type="Pfam" id="PF00145">
    <property type="entry name" value="DNA_methylase"/>
    <property type="match status" value="1"/>
</dbReference>
<dbReference type="EMBL" id="KB097620">
    <property type="protein sequence ID" value="ESN93362.1"/>
    <property type="molecule type" value="Genomic_DNA"/>
</dbReference>
<comment type="similarity">
    <text evidence="7 8">Belongs to the class I-like SAM-binding methyltransferase superfamily. C5-methyltransferase family.</text>
</comment>
<dbReference type="RefSeq" id="XP_009028549.1">
    <property type="nucleotide sequence ID" value="XM_009030301.1"/>
</dbReference>
<dbReference type="FunCoup" id="T1G782">
    <property type="interactions" value="799"/>
</dbReference>
<dbReference type="STRING" id="6412.T1G782"/>
<dbReference type="Gene3D" id="3.40.50.150">
    <property type="entry name" value="Vaccinia Virus protein VP39"/>
    <property type="match status" value="1"/>
</dbReference>
<dbReference type="PRINTS" id="PR00105">
    <property type="entry name" value="C5METTRFRASE"/>
</dbReference>
<gene>
    <name evidence="10" type="primary">20216929</name>
    <name evidence="9" type="ORF">HELRODRAFT_89038</name>
</gene>
<organism evidence="10 11">
    <name type="scientific">Helobdella robusta</name>
    <name type="common">Californian leech</name>
    <dbReference type="NCBI Taxonomy" id="6412"/>
    <lineage>
        <taxon>Eukaryota</taxon>
        <taxon>Metazoa</taxon>
        <taxon>Spiralia</taxon>
        <taxon>Lophotrochozoa</taxon>
        <taxon>Annelida</taxon>
        <taxon>Clitellata</taxon>
        <taxon>Hirudinea</taxon>
        <taxon>Rhynchobdellida</taxon>
        <taxon>Glossiphoniidae</taxon>
        <taxon>Helobdella</taxon>
    </lineage>
</organism>
<dbReference type="InterPro" id="IPR001525">
    <property type="entry name" value="C5_MeTfrase"/>
</dbReference>
<sequence>MVLKVLELYSGIGGMHFALNESGIKHEVVAAIDINPVCNAVYRHNFPNTKLIEKCLTSIFLKDFNKMSADMILMSPPCQPFTTIGKQKDVHDERTKSFQYFLSILPKFSKLPGYILMENVKGIESSIMRGEFLKVLSQLNYDYQEFILDPTQFGIPNSRRRYYLLAKLQNVNSSLQTRPDITYSLLRQNDNSTTNISQTDDKSVLRPLRDFLEKQLPEYFEKFRLPKKLYKKYWLMDLVSENSKSCCCFTKGYGRYVEKAGSIFQTSPSEVDLFPYKNHESDEQFVAEVDKLGLRFFTPREIANFLCFPSTFEFPANLNIQQQYRVLGNSLNVHVVSMLLKLLCS</sequence>
<dbReference type="OMA" id="HYAFKYA"/>
<dbReference type="EC" id="2.1.1.204" evidence="4"/>
<dbReference type="PANTHER" id="PTHR46098:SF1">
    <property type="entry name" value="TRNA (CYTOSINE(38)-C(5))-METHYLTRANSFERASE"/>
    <property type="match status" value="1"/>
</dbReference>
<evidence type="ECO:0000256" key="4">
    <source>
        <dbReference type="ARBA" id="ARBA00039081"/>
    </source>
</evidence>
<evidence type="ECO:0000256" key="8">
    <source>
        <dbReference type="RuleBase" id="RU000416"/>
    </source>
</evidence>
<protein>
    <recommendedName>
        <fullName evidence="5">tRNA (cytosine(38)-C(5))-methyltransferase</fullName>
        <ecNumber evidence="4">2.1.1.204</ecNumber>
    </recommendedName>
    <alternativeName>
        <fullName evidence="6">DNA (cytosine-5)-methyltransferase-like protein 2</fullName>
    </alternativeName>
</protein>
<dbReference type="AlphaFoldDB" id="T1G782"/>
<evidence type="ECO:0000313" key="11">
    <source>
        <dbReference type="Proteomes" id="UP000015101"/>
    </source>
</evidence>
<dbReference type="GO" id="GO:0008168">
    <property type="term" value="F:methyltransferase activity"/>
    <property type="evidence" value="ECO:0007669"/>
    <property type="project" value="UniProtKB-KW"/>
</dbReference>
<keyword evidence="2 7" id="KW-0808">Transferase</keyword>
<dbReference type="SUPFAM" id="SSF53335">
    <property type="entry name" value="S-adenosyl-L-methionine-dependent methyltransferases"/>
    <property type="match status" value="1"/>
</dbReference>
<evidence type="ECO:0000256" key="1">
    <source>
        <dbReference type="ARBA" id="ARBA00022603"/>
    </source>
</evidence>
<dbReference type="EnsemblMetazoa" id="HelroT89038">
    <property type="protein sequence ID" value="HelroP89038"/>
    <property type="gene ID" value="HelroG89038"/>
</dbReference>
<dbReference type="PROSITE" id="PS51679">
    <property type="entry name" value="SAM_MT_C5"/>
    <property type="match status" value="1"/>
</dbReference>
<evidence type="ECO:0000313" key="9">
    <source>
        <dbReference type="EMBL" id="ESN93362.1"/>
    </source>
</evidence>
<dbReference type="PANTHER" id="PTHR46098">
    <property type="entry name" value="TRNA (CYTOSINE(38)-C(5))-METHYLTRANSFERASE"/>
    <property type="match status" value="1"/>
</dbReference>
<dbReference type="KEGG" id="hro:HELRODRAFT_89038"/>
<keyword evidence="3 7" id="KW-0949">S-adenosyl-L-methionine</keyword>
<evidence type="ECO:0000256" key="5">
    <source>
        <dbReference type="ARBA" id="ARBA00039681"/>
    </source>
</evidence>
<proteinExistence type="inferred from homology"/>
<dbReference type="OrthoDB" id="414133at2759"/>
<evidence type="ECO:0000313" key="10">
    <source>
        <dbReference type="EnsemblMetazoa" id="HelroP89038"/>
    </source>
</evidence>
<dbReference type="InParanoid" id="T1G782"/>
<reference evidence="9 11" key="2">
    <citation type="journal article" date="2013" name="Nature">
        <title>Insights into bilaterian evolution from three spiralian genomes.</title>
        <authorList>
            <person name="Simakov O."/>
            <person name="Marletaz F."/>
            <person name="Cho S.J."/>
            <person name="Edsinger-Gonzales E."/>
            <person name="Havlak P."/>
            <person name="Hellsten U."/>
            <person name="Kuo D.H."/>
            <person name="Larsson T."/>
            <person name="Lv J."/>
            <person name="Arendt D."/>
            <person name="Savage R."/>
            <person name="Osoegawa K."/>
            <person name="de Jong P."/>
            <person name="Grimwood J."/>
            <person name="Chapman J.A."/>
            <person name="Shapiro H."/>
            <person name="Aerts A."/>
            <person name="Otillar R.P."/>
            <person name="Terry A.Y."/>
            <person name="Boore J.L."/>
            <person name="Grigoriev I.V."/>
            <person name="Lindberg D.R."/>
            <person name="Seaver E.C."/>
            <person name="Weisblat D.A."/>
            <person name="Putnam N.H."/>
            <person name="Rokhsar D.S."/>
        </authorList>
    </citation>
    <scope>NUCLEOTIDE SEQUENCE</scope>
</reference>
<dbReference type="NCBIfam" id="TIGR00675">
    <property type="entry name" value="dcm"/>
    <property type="match status" value="1"/>
</dbReference>
<dbReference type="InterPro" id="IPR031303">
    <property type="entry name" value="C5_meth_CS"/>
</dbReference>
<dbReference type="GO" id="GO:0032259">
    <property type="term" value="P:methylation"/>
    <property type="evidence" value="ECO:0007669"/>
    <property type="project" value="UniProtKB-KW"/>
</dbReference>
<feature type="active site" evidence="7">
    <location>
        <position position="78"/>
    </location>
</feature>
<evidence type="ECO:0000256" key="7">
    <source>
        <dbReference type="PROSITE-ProRule" id="PRU01016"/>
    </source>
</evidence>